<proteinExistence type="predicted"/>
<gene>
    <name evidence="1" type="ORF">DEU29_1057</name>
</gene>
<organism evidence="1 2">
    <name type="scientific">Idiomarina aquatica</name>
    <dbReference type="NCBI Taxonomy" id="1327752"/>
    <lineage>
        <taxon>Bacteria</taxon>
        <taxon>Pseudomonadati</taxon>
        <taxon>Pseudomonadota</taxon>
        <taxon>Gammaproteobacteria</taxon>
        <taxon>Alteromonadales</taxon>
        <taxon>Idiomarinaceae</taxon>
        <taxon>Idiomarina</taxon>
    </lineage>
</organism>
<evidence type="ECO:0000313" key="2">
    <source>
        <dbReference type="Proteomes" id="UP000295531"/>
    </source>
</evidence>
<dbReference type="Proteomes" id="UP000295531">
    <property type="component" value="Unassembled WGS sequence"/>
</dbReference>
<name>A0A4R6PK38_9GAMM</name>
<accession>A0A4R6PK38</accession>
<sequence>MDSELLKAYKNTNYTILARPELCVRIGEAELALREIYPGYSSFCIVTAYNPKSKKTPEADNRRASQRLLQRLKSMSDAHLCAKTVAEDPQQKWPDERGFLVANLSKQDALALGQEFSQHAIVWLQEPRFRAEILICDEV</sequence>
<comment type="caution">
    <text evidence="1">The sequence shown here is derived from an EMBL/GenBank/DDBJ whole genome shotgun (WGS) entry which is preliminary data.</text>
</comment>
<protein>
    <submittedName>
        <fullName evidence="1">Uncharacterized protein DUF3293</fullName>
    </submittedName>
</protein>
<keyword evidence="2" id="KW-1185">Reference proteome</keyword>
<reference evidence="1 2" key="1">
    <citation type="submission" date="2019-03" db="EMBL/GenBank/DDBJ databases">
        <title>Freshwater and sediment microbial communities from various areas in North America, analyzing microbe dynamics in response to fracking.</title>
        <authorList>
            <person name="Lamendella R."/>
        </authorList>
    </citation>
    <scope>NUCLEOTIDE SEQUENCE [LARGE SCALE GENOMIC DNA]</scope>
    <source>
        <strain evidence="1 2">18_TX</strain>
    </source>
</reference>
<evidence type="ECO:0000313" key="1">
    <source>
        <dbReference type="EMBL" id="TDP38156.1"/>
    </source>
</evidence>
<dbReference type="RefSeq" id="WP_166635886.1">
    <property type="nucleotide sequence ID" value="NZ_SNXI01000005.1"/>
</dbReference>
<dbReference type="InterPro" id="IPR021710">
    <property type="entry name" value="DUF3293"/>
</dbReference>
<dbReference type="Pfam" id="PF11697">
    <property type="entry name" value="DUF3293"/>
    <property type="match status" value="1"/>
</dbReference>
<dbReference type="AlphaFoldDB" id="A0A4R6PK38"/>
<dbReference type="EMBL" id="SNXI01000005">
    <property type="protein sequence ID" value="TDP38156.1"/>
    <property type="molecule type" value="Genomic_DNA"/>
</dbReference>